<keyword evidence="4 12" id="KW-0812">Transmembrane</keyword>
<feature type="domain" description="ABC transmembrane type-1" evidence="15">
    <location>
        <begin position="793"/>
        <end position="1058"/>
    </location>
</feature>
<evidence type="ECO:0000256" key="4">
    <source>
        <dbReference type="ARBA" id="ARBA00022692"/>
    </source>
</evidence>
<evidence type="ECO:0000256" key="2">
    <source>
        <dbReference type="ARBA" id="ARBA00009726"/>
    </source>
</evidence>
<dbReference type="Pfam" id="PF00664">
    <property type="entry name" value="ABC_membrane"/>
    <property type="match status" value="2"/>
</dbReference>
<evidence type="ECO:0000256" key="9">
    <source>
        <dbReference type="ARBA" id="ARBA00023136"/>
    </source>
</evidence>
<dbReference type="PROSITE" id="PS51450">
    <property type="entry name" value="LRR"/>
    <property type="match status" value="1"/>
</dbReference>
<feature type="domain" description="ABC transporter" evidence="14">
    <location>
        <begin position="1132"/>
        <end position="1357"/>
    </location>
</feature>
<dbReference type="GO" id="GO:0000329">
    <property type="term" value="C:fungal-type vacuole membrane"/>
    <property type="evidence" value="ECO:0007669"/>
    <property type="project" value="UniProtKB-ARBA"/>
</dbReference>
<dbReference type="GO" id="GO:0140359">
    <property type="term" value="F:ABC-type transporter activity"/>
    <property type="evidence" value="ECO:0007669"/>
    <property type="project" value="InterPro"/>
</dbReference>
<keyword evidence="8 12" id="KW-1133">Transmembrane helix</keyword>
<dbReference type="PROSITE" id="PS50893">
    <property type="entry name" value="ABC_TRANSPORTER_2"/>
    <property type="match status" value="2"/>
</dbReference>
<comment type="caution">
    <text evidence="16">The sequence shown here is derived from an EMBL/GenBank/DDBJ whole genome shotgun (WGS) entry which is preliminary data.</text>
</comment>
<feature type="transmembrane region" description="Helical" evidence="12">
    <location>
        <begin position="639"/>
        <end position="659"/>
    </location>
</feature>
<feature type="domain" description="CAP-Gly" evidence="13">
    <location>
        <begin position="50"/>
        <end position="94"/>
    </location>
</feature>
<dbReference type="InterPro" id="IPR000938">
    <property type="entry name" value="CAP-Gly_domain"/>
</dbReference>
<evidence type="ECO:0000256" key="5">
    <source>
        <dbReference type="ARBA" id="ARBA00022737"/>
    </source>
</evidence>
<evidence type="ECO:0000313" key="16">
    <source>
        <dbReference type="EMBL" id="ORZ27492.1"/>
    </source>
</evidence>
<gene>
    <name evidence="16" type="ORF">BCR41DRAFT_419251</name>
</gene>
<dbReference type="OrthoDB" id="6500128at2759"/>
<proteinExistence type="inferred from homology"/>
<dbReference type="FunFam" id="3.40.50.300:FF:000997">
    <property type="entry name" value="Multidrug resistance-associated protein 1"/>
    <property type="match status" value="1"/>
</dbReference>
<dbReference type="Gene3D" id="3.40.50.300">
    <property type="entry name" value="P-loop containing nucleotide triphosphate hydrolases"/>
    <property type="match status" value="2"/>
</dbReference>
<dbReference type="SUPFAM" id="SSF90123">
    <property type="entry name" value="ABC transporter transmembrane region"/>
    <property type="match status" value="2"/>
</dbReference>
<dbReference type="GO" id="GO:0016887">
    <property type="term" value="F:ATP hydrolysis activity"/>
    <property type="evidence" value="ECO:0007669"/>
    <property type="project" value="InterPro"/>
</dbReference>
<dbReference type="GeneID" id="33571574"/>
<feature type="transmembrane region" description="Helical" evidence="12">
    <location>
        <begin position="1476"/>
        <end position="1498"/>
    </location>
</feature>
<feature type="transmembrane region" description="Helical" evidence="12">
    <location>
        <begin position="883"/>
        <end position="904"/>
    </location>
</feature>
<dbReference type="PROSITE" id="PS50929">
    <property type="entry name" value="ABC_TM1F"/>
    <property type="match status" value="2"/>
</dbReference>
<dbReference type="Gene3D" id="3.80.10.10">
    <property type="entry name" value="Ribonuclease Inhibitor"/>
    <property type="match status" value="2"/>
</dbReference>
<dbReference type="GO" id="GO:0005524">
    <property type="term" value="F:ATP binding"/>
    <property type="evidence" value="ECO:0007669"/>
    <property type="project" value="UniProtKB-KW"/>
</dbReference>
<evidence type="ECO:0000259" key="14">
    <source>
        <dbReference type="PROSITE" id="PS50893"/>
    </source>
</evidence>
<feature type="transmembrane region" description="Helical" evidence="12">
    <location>
        <begin position="910"/>
        <end position="928"/>
    </location>
</feature>
<evidence type="ECO:0000256" key="6">
    <source>
        <dbReference type="ARBA" id="ARBA00022741"/>
    </source>
</evidence>
<dbReference type="SUPFAM" id="SSF52058">
    <property type="entry name" value="L domain-like"/>
    <property type="match status" value="1"/>
</dbReference>
<feature type="transmembrane region" description="Helical" evidence="12">
    <location>
        <begin position="1617"/>
        <end position="1641"/>
    </location>
</feature>
<dbReference type="FunFam" id="1.20.1560.10:FF:000010">
    <property type="entry name" value="Multidrug resistance-associated ABC transporter"/>
    <property type="match status" value="1"/>
</dbReference>
<dbReference type="RefSeq" id="XP_021885219.1">
    <property type="nucleotide sequence ID" value="XM_022029731.1"/>
</dbReference>
<keyword evidence="6" id="KW-0547">Nucleotide-binding</keyword>
<feature type="transmembrane region" description="Helical" evidence="12">
    <location>
        <begin position="706"/>
        <end position="725"/>
    </location>
</feature>
<dbReference type="FunFam" id="3.40.50.300:FF:000074">
    <property type="entry name" value="Multidrug resistance-associated protein 5 isoform 1"/>
    <property type="match status" value="1"/>
</dbReference>
<keyword evidence="5" id="KW-0677">Repeat</keyword>
<dbReference type="InParanoid" id="A0A1Y2H345"/>
<feature type="transmembrane region" description="Helical" evidence="12">
    <location>
        <begin position="990"/>
        <end position="1017"/>
    </location>
</feature>
<dbReference type="CDD" id="cd18579">
    <property type="entry name" value="ABC_6TM_ABCC_D1"/>
    <property type="match status" value="1"/>
</dbReference>
<evidence type="ECO:0000313" key="17">
    <source>
        <dbReference type="Proteomes" id="UP000193648"/>
    </source>
</evidence>
<dbReference type="InterPro" id="IPR001611">
    <property type="entry name" value="Leu-rich_rpt"/>
</dbReference>
<evidence type="ECO:0000256" key="12">
    <source>
        <dbReference type="SAM" id="Phobius"/>
    </source>
</evidence>
<reference evidence="16 17" key="1">
    <citation type="submission" date="2016-07" db="EMBL/GenBank/DDBJ databases">
        <title>Pervasive Adenine N6-methylation of Active Genes in Fungi.</title>
        <authorList>
            <consortium name="DOE Joint Genome Institute"/>
            <person name="Mondo S.J."/>
            <person name="Dannebaum R.O."/>
            <person name="Kuo R.C."/>
            <person name="Labutti K."/>
            <person name="Haridas S."/>
            <person name="Kuo A."/>
            <person name="Salamov A."/>
            <person name="Ahrendt S.R."/>
            <person name="Lipzen A."/>
            <person name="Sullivan W."/>
            <person name="Andreopoulos W.B."/>
            <person name="Clum A."/>
            <person name="Lindquist E."/>
            <person name="Daum C."/>
            <person name="Ramamoorthy G.K."/>
            <person name="Gryganskyi A."/>
            <person name="Culley D."/>
            <person name="Magnuson J.K."/>
            <person name="James T.Y."/>
            <person name="O'Malley M.A."/>
            <person name="Stajich J.E."/>
            <person name="Spatafora J.W."/>
            <person name="Visel A."/>
            <person name="Grigoriev I.V."/>
        </authorList>
    </citation>
    <scope>NUCLEOTIDE SEQUENCE [LARGE SCALE GENOMIC DNA]</scope>
    <source>
        <strain evidence="16 17">NRRL 3116</strain>
    </source>
</reference>
<dbReference type="InterPro" id="IPR003439">
    <property type="entry name" value="ABC_transporter-like_ATP-bd"/>
</dbReference>
<feature type="transmembrane region" description="Helical" evidence="12">
    <location>
        <begin position="807"/>
        <end position="829"/>
    </location>
</feature>
<dbReference type="SMART" id="SM00382">
    <property type="entry name" value="AAA"/>
    <property type="match status" value="2"/>
</dbReference>
<dbReference type="InterPro" id="IPR017871">
    <property type="entry name" value="ABC_transporter-like_CS"/>
</dbReference>
<evidence type="ECO:0000256" key="11">
    <source>
        <dbReference type="SAM" id="MobiDB-lite"/>
    </source>
</evidence>
<dbReference type="PANTHER" id="PTHR24223">
    <property type="entry name" value="ATP-BINDING CASSETTE SUB-FAMILY C"/>
    <property type="match status" value="1"/>
</dbReference>
<feature type="transmembrane region" description="Helical" evidence="12">
    <location>
        <begin position="1713"/>
        <end position="1732"/>
    </location>
</feature>
<feature type="transmembrane region" description="Helical" evidence="12">
    <location>
        <begin position="607"/>
        <end position="627"/>
    </location>
</feature>
<dbReference type="CDD" id="cd03244">
    <property type="entry name" value="ABCC_MRP_domain2"/>
    <property type="match status" value="1"/>
</dbReference>
<dbReference type="InterPro" id="IPR029071">
    <property type="entry name" value="Ubiquitin-like_domsf"/>
</dbReference>
<keyword evidence="7" id="KW-0067">ATP-binding</keyword>
<dbReference type="Gene3D" id="3.10.20.90">
    <property type="entry name" value="Phosphatidylinositol 3-kinase Catalytic Subunit, Chain A, domain 1"/>
    <property type="match status" value="1"/>
</dbReference>
<keyword evidence="10" id="KW-0143">Chaperone</keyword>
<dbReference type="InterPro" id="IPR036640">
    <property type="entry name" value="ABC1_TM_sf"/>
</dbReference>
<dbReference type="PROSITE" id="PS00211">
    <property type="entry name" value="ABC_TRANSPORTER_1"/>
    <property type="match status" value="2"/>
</dbReference>
<dbReference type="Gene3D" id="2.30.30.190">
    <property type="entry name" value="CAP Gly-rich-like domain"/>
    <property type="match status" value="1"/>
</dbReference>
<dbReference type="CDD" id="cd18580">
    <property type="entry name" value="ABC_6TM_ABCC_D2"/>
    <property type="match status" value="1"/>
</dbReference>
<sequence>MHTNTDISPPQNSDVTMVDATQPQTQPQPQVRVGQRIESEHFRGTIRYLGEVPPTAGEWIGVEWDDKERGKHSGEHNGTKYFECLFPGTGSFTRLTPKIHTGKTFLQILKERYVDDDKGAQKDLYLGSSNVKVDLYDFERIKHKQKKLHLMETVGLANTNVETAAGFEETQKACPNIQDLDLTATLVSTWQDVADICAPLSRLEVLRLNRNRFQPLTESPSFLYAFKNLRCLAINRIYAPWDQIELLEPSMPNLQVLQIGFNMYSELGKTDSTMPVLAQKVKGFVNLEDLHLEGNMLADWNQILRLSHLPKLKSLDLSENKIDNITGPQDENDFKVLESLRLADNLLKNWSSIDQLRLYSALKNFWVENNPIMAESAQEYAAGATPSKFEPRIETIARMVNIQQLNGTEISKKNRLDAEIYYLMHVGLATRDMDPAAVLAIHPRFEELCQVHGRPDTSDEFLKATSDMLRDRLIAVTLVSKDSLEGPVKASVQKKILGTMKVKNLKNLAQKLLRVPALRQELVFLTDDPDYEGVKVNVNMKDDMRQISYYDIKDDLMQATFQVHTSPDDAHLGLEGGSIVIFCGYGEDWGPVSPDRLDFTPCFKFSVLYGAFSILATIAFISRILYLRKRCTLHHLGRTAWIYWPTQIAMGTAAVLSFVNATSRLLHGDGYPAAVFGYFSLGLAWVLAVVLNYNEHRYKIRSSDPILSFYILSITSSLSVLYHGAESGLEANPVISLSTTRTLTAEDIQGQLPGSMKSSTSHDNIDRQWRKNMKSNRSGRQTSLFRTVLQVQAHAMDVGTDQEKSPAYGFLLAGAIFSVTFIGTILQAASKQYSIQLSLQVKSALISMVYRKSLRLSPESRNKSTTGEITNHMSVDADVWSEALLFLSMWISLPVEIFTAMWLLYRLLGWSFLVGILAIAAMAPLQVWRARIYNRMQKNRLSIMDERVRLTTECLSAIKVIKLYCWQSAFKRRILAVRDRELAAMERLGVVYSIMSILFTSSTLIISLFTLSVYATWGGEGLTEGKLTSQTVFVSMTLFAMLRAPIANLAETTSETIRTLVGTRRIEEFLLLEELEESNVVRFSGVSTDPSVPVVIVRDGSFSWEKKEEGEQNASGRPTQQQYTEDIRPLLAEEADTDSSSPPESFKYSLQNINLLLNKGSLNAVVGRVGQGKSSLLSAIIGEMYKLHGLVEMRGRIAYVPQQTWILCCSLRDNVLFGMPFDPIRYYQVIHACGLEPDIAMLPGGDLTEIGERGINLSGGQKQRVSLARAAYADADIYLLDDPLSAVDAHVDRHLWQNLIGSRGLLKGKTRILVTHGIHHLSEVDKIIMMKDGMIASQGSYNDLMAEKAMFYMLFKEYALQKRRNSEDGENSKAAITESSTSTSSFTHLKVRSSSPYDAGIENDEISSNGTLDQGIDTPTAEPPEARVSAAEAGLESGAQAATMLDGKTIVDEDIKEGNVSFEIFLAYVRAISYKYSIIVILLYVLQQASLMGTSLWLKHWIKRSEKALRSGYEDENSPPPSLKAFLSVFALLTSAYVLLCMATIYASFVVARIRASSLLHSDLLSRLFRLPSSFFDTTPLGRIINRISGDMEAIDDRLPWRVSDTLMFSTSVVSSIIIVSISAPLFLVSLPFFMVAVLMIQRKYLHASRAVKRIFHVSKSPIYQHFNETLNGVLSIRAMRYQAQFIEENLTRVDTHTNAHVAYTYCIRWVEVRLQCLSAFAIVVVAIAFVVSHDKVDPATAGLAMSFVLTTTQDISYLVRSYCELQNLLVAVERVCEYTDLPTEAPENLPLPLPLIGSEEVWPPKKGSIVFDHYSTRYRERLGLVLDNVSFDIKAGERVGIVGRTGAGKSSLALALFRMIEAADSHLANGSASSDIVTEAHRSCRGKIEIDGVDISTLGLVDLRQALAIIPQDPVLFAGSVRENLDPFSEHVDQSLWEALERAYLKSYIQQLQGGLSFQVSQNGENFSVGQRSLICLARALLRKTKILVLDEATSAVDVETDELIQQTIRREFQNRTILTIAHRIKTVMDYDKILVMEQGRVVEFGQPEILLQRKEGSLFYKLAKQAGEV</sequence>
<protein>
    <submittedName>
        <fullName evidence="16">Uncharacterized protein</fullName>
    </submittedName>
</protein>
<dbReference type="InterPro" id="IPR050173">
    <property type="entry name" value="ABC_transporter_C-like"/>
</dbReference>
<feature type="region of interest" description="Disordered" evidence="11">
    <location>
        <begin position="1396"/>
        <end position="1433"/>
    </location>
</feature>
<dbReference type="EMBL" id="MCFF01000004">
    <property type="protein sequence ID" value="ORZ27492.1"/>
    <property type="molecule type" value="Genomic_DNA"/>
</dbReference>
<feature type="compositionally biased region" description="Low complexity" evidence="11">
    <location>
        <begin position="21"/>
        <end position="30"/>
    </location>
</feature>
<accession>A0A1Y2H345</accession>
<keyword evidence="9 12" id="KW-0472">Membrane</keyword>
<dbReference type="InterPro" id="IPR056227">
    <property type="entry name" value="TMD0_ABC"/>
</dbReference>
<feature type="transmembrane region" description="Helical" evidence="12">
    <location>
        <begin position="671"/>
        <end position="694"/>
    </location>
</feature>
<dbReference type="Pfam" id="PF00005">
    <property type="entry name" value="ABC_tran"/>
    <property type="match status" value="2"/>
</dbReference>
<feature type="domain" description="ABC transporter" evidence="14">
    <location>
        <begin position="1810"/>
        <end position="2065"/>
    </location>
</feature>
<evidence type="ECO:0000256" key="1">
    <source>
        <dbReference type="ARBA" id="ARBA00004128"/>
    </source>
</evidence>
<evidence type="ECO:0000259" key="13">
    <source>
        <dbReference type="PROSITE" id="PS50245"/>
    </source>
</evidence>
<dbReference type="PANTHER" id="PTHR24223:SF443">
    <property type="entry name" value="MULTIDRUG-RESISTANCE LIKE PROTEIN 1, ISOFORM I"/>
    <property type="match status" value="1"/>
</dbReference>
<dbReference type="CDD" id="cd03250">
    <property type="entry name" value="ABCC_MRP_domain1"/>
    <property type="match status" value="1"/>
</dbReference>
<evidence type="ECO:0000256" key="7">
    <source>
        <dbReference type="ARBA" id="ARBA00022840"/>
    </source>
</evidence>
<comment type="subcellular location">
    <subcellularLocation>
        <location evidence="1">Vacuole membrane</location>
        <topology evidence="1">Multi-pass membrane protein</topology>
    </subcellularLocation>
</comment>
<dbReference type="InterPro" id="IPR003593">
    <property type="entry name" value="AAA+_ATPase"/>
</dbReference>
<evidence type="ECO:0000256" key="8">
    <source>
        <dbReference type="ARBA" id="ARBA00022989"/>
    </source>
</evidence>
<dbReference type="InterPro" id="IPR032675">
    <property type="entry name" value="LRR_dom_sf"/>
</dbReference>
<dbReference type="InterPro" id="IPR044746">
    <property type="entry name" value="ABCC_6TM_D1"/>
</dbReference>
<dbReference type="STRING" id="64571.A0A1Y2H345"/>
<name>A0A1Y2H345_9FUNG</name>
<feature type="transmembrane region" description="Helical" evidence="12">
    <location>
        <begin position="1525"/>
        <end position="1549"/>
    </location>
</feature>
<dbReference type="Pfam" id="PF24357">
    <property type="entry name" value="TMD0_ABC"/>
    <property type="match status" value="1"/>
</dbReference>
<dbReference type="Proteomes" id="UP000193648">
    <property type="component" value="Unassembled WGS sequence"/>
</dbReference>
<dbReference type="SUPFAM" id="SSF52540">
    <property type="entry name" value="P-loop containing nucleoside triphosphate hydrolases"/>
    <property type="match status" value="2"/>
</dbReference>
<dbReference type="InterPro" id="IPR036859">
    <property type="entry name" value="CAP-Gly_dom_sf"/>
</dbReference>
<dbReference type="SUPFAM" id="SSF74924">
    <property type="entry name" value="Cap-Gly domain"/>
    <property type="match status" value="1"/>
</dbReference>
<evidence type="ECO:0000256" key="3">
    <source>
        <dbReference type="ARBA" id="ARBA00022448"/>
    </source>
</evidence>
<feature type="compositionally biased region" description="Polar residues" evidence="11">
    <location>
        <begin position="1"/>
        <end position="15"/>
    </location>
</feature>
<dbReference type="SUPFAM" id="SSF54236">
    <property type="entry name" value="Ubiquitin-like"/>
    <property type="match status" value="1"/>
</dbReference>
<dbReference type="InterPro" id="IPR044726">
    <property type="entry name" value="ABCC_6TM_D2"/>
</dbReference>
<evidence type="ECO:0000256" key="10">
    <source>
        <dbReference type="ARBA" id="ARBA00023186"/>
    </source>
</evidence>
<organism evidence="16 17">
    <name type="scientific">Lobosporangium transversale</name>
    <dbReference type="NCBI Taxonomy" id="64571"/>
    <lineage>
        <taxon>Eukaryota</taxon>
        <taxon>Fungi</taxon>
        <taxon>Fungi incertae sedis</taxon>
        <taxon>Mucoromycota</taxon>
        <taxon>Mortierellomycotina</taxon>
        <taxon>Mortierellomycetes</taxon>
        <taxon>Mortierellales</taxon>
        <taxon>Mortierellaceae</taxon>
        <taxon>Lobosporangium</taxon>
    </lineage>
</organism>
<dbReference type="InterPro" id="IPR027417">
    <property type="entry name" value="P-loop_NTPase"/>
</dbReference>
<keyword evidence="17" id="KW-1185">Reference proteome</keyword>
<comment type="similarity">
    <text evidence="2">Belongs to the ABC transporter superfamily. ABCC family. Conjugate transporter (TC 3.A.1.208) subfamily.</text>
</comment>
<dbReference type="Pfam" id="PF01302">
    <property type="entry name" value="CAP_GLY"/>
    <property type="match status" value="1"/>
</dbReference>
<feature type="region of interest" description="Disordered" evidence="11">
    <location>
        <begin position="1"/>
        <end position="30"/>
    </location>
</feature>
<dbReference type="InterPro" id="IPR011527">
    <property type="entry name" value="ABC1_TM_dom"/>
</dbReference>
<keyword evidence="3" id="KW-0813">Transport</keyword>
<dbReference type="Gene3D" id="1.20.1560.10">
    <property type="entry name" value="ABC transporter type 1, transmembrane domain"/>
    <property type="match status" value="2"/>
</dbReference>
<evidence type="ECO:0000259" key="15">
    <source>
        <dbReference type="PROSITE" id="PS50929"/>
    </source>
</evidence>
<feature type="domain" description="ABC transmembrane type-1" evidence="15">
    <location>
        <begin position="1478"/>
        <end position="1768"/>
    </location>
</feature>
<dbReference type="PROSITE" id="PS50245">
    <property type="entry name" value="CAP_GLY_2"/>
    <property type="match status" value="1"/>
</dbReference>
<dbReference type="SMART" id="SM01052">
    <property type="entry name" value="CAP_GLY"/>
    <property type="match status" value="1"/>
</dbReference>